<comment type="caution">
    <text evidence="1">The sequence shown here is derived from an EMBL/GenBank/DDBJ whole genome shotgun (WGS) entry which is preliminary data.</text>
</comment>
<organism evidence="1">
    <name type="scientific">marine sediment metagenome</name>
    <dbReference type="NCBI Taxonomy" id="412755"/>
    <lineage>
        <taxon>unclassified sequences</taxon>
        <taxon>metagenomes</taxon>
        <taxon>ecological metagenomes</taxon>
    </lineage>
</organism>
<accession>X1TS69</accession>
<sequence>MADNPFEMAKKQIDIVAEVMDLDPNILKFLKRV</sequence>
<dbReference type="AlphaFoldDB" id="X1TS69"/>
<protein>
    <submittedName>
        <fullName evidence="1">Uncharacterized protein</fullName>
    </submittedName>
</protein>
<reference evidence="1" key="1">
    <citation type="journal article" date="2014" name="Front. Microbiol.">
        <title>High frequency of phylogenetically diverse reductive dehalogenase-homologous genes in deep subseafloor sedimentary metagenomes.</title>
        <authorList>
            <person name="Kawai M."/>
            <person name="Futagami T."/>
            <person name="Toyoda A."/>
            <person name="Takaki Y."/>
            <person name="Nishi S."/>
            <person name="Hori S."/>
            <person name="Arai W."/>
            <person name="Tsubouchi T."/>
            <person name="Morono Y."/>
            <person name="Uchiyama I."/>
            <person name="Ito T."/>
            <person name="Fujiyama A."/>
            <person name="Inagaki F."/>
            <person name="Takami H."/>
        </authorList>
    </citation>
    <scope>NUCLEOTIDE SEQUENCE</scope>
    <source>
        <strain evidence="1">Expedition CK06-06</strain>
    </source>
</reference>
<feature type="non-terminal residue" evidence="1">
    <location>
        <position position="33"/>
    </location>
</feature>
<evidence type="ECO:0000313" key="1">
    <source>
        <dbReference type="EMBL" id="GAI82879.1"/>
    </source>
</evidence>
<dbReference type="Gene3D" id="1.10.8.1210">
    <property type="match status" value="1"/>
</dbReference>
<proteinExistence type="predicted"/>
<name>X1TS69_9ZZZZ</name>
<gene>
    <name evidence="1" type="ORF">S12H4_26486</name>
</gene>
<dbReference type="EMBL" id="BARW01015033">
    <property type="protein sequence ID" value="GAI82879.1"/>
    <property type="molecule type" value="Genomic_DNA"/>
</dbReference>